<organism evidence="1 2">
    <name type="scientific">Musca domestica</name>
    <name type="common">House fly</name>
    <dbReference type="NCBI Taxonomy" id="7370"/>
    <lineage>
        <taxon>Eukaryota</taxon>
        <taxon>Metazoa</taxon>
        <taxon>Ecdysozoa</taxon>
        <taxon>Arthropoda</taxon>
        <taxon>Hexapoda</taxon>
        <taxon>Insecta</taxon>
        <taxon>Pterygota</taxon>
        <taxon>Neoptera</taxon>
        <taxon>Endopterygota</taxon>
        <taxon>Diptera</taxon>
        <taxon>Brachycera</taxon>
        <taxon>Muscomorpha</taxon>
        <taxon>Muscoidea</taxon>
        <taxon>Muscidae</taxon>
        <taxon>Musca</taxon>
    </lineage>
</organism>
<name>A0ABM3VNQ4_MUSDO</name>
<protein>
    <submittedName>
        <fullName evidence="2">Uncharacterized protein LOC131806779 isoform X1</fullName>
    </submittedName>
</protein>
<evidence type="ECO:0000313" key="2">
    <source>
        <dbReference type="RefSeq" id="XP_058987422.1"/>
    </source>
</evidence>
<keyword evidence="1" id="KW-1185">Reference proteome</keyword>
<dbReference type="RefSeq" id="XP_058987422.1">
    <property type="nucleotide sequence ID" value="XM_059131439.1"/>
</dbReference>
<proteinExistence type="predicted"/>
<reference evidence="2" key="1">
    <citation type="submission" date="2025-08" db="UniProtKB">
        <authorList>
            <consortium name="RefSeq"/>
        </authorList>
    </citation>
    <scope>IDENTIFICATION</scope>
    <source>
        <strain evidence="2">Aabys</strain>
        <tissue evidence="2">Whole body</tissue>
    </source>
</reference>
<dbReference type="Proteomes" id="UP001652621">
    <property type="component" value="Unplaced"/>
</dbReference>
<dbReference type="GeneID" id="131806779"/>
<accession>A0ABM3VNQ4</accession>
<sequence>MDGTWTLSKAQDLIQSCMLPQLREDLDNIPIEPEHFKSYHECLRIQLPLLYDWIEQVKPWDGCPEKNEEVDLQEAQAQVILLLCELSVRDTLYCIDQTELLNNAERILQRFSNVPRVVHAKLLRYYQEKLHKDTWKRQMGATNGFVKYLKVFASSSCPDNFMDKQLLMFCLSVGLNIRTCYETHYKFLSTQIFEIMLQQGNFDEILAMNIHSVIYDAIFKDLHIMDSIEFIQHQWDCLLKCFDFYNDMDSFTWSKLDDSLEILLRNIPLAPNSMSSIKLMKYVSIFLVFFNINRMEFNDCLNMDLMDIETTNKLRVLGSSNTSYTCYRWAKTILQMFILESYRLMQNMNICMDMLMEIHRCYVVATFPINLAVIEPHLTQFFDKFTAVLMEVIKVQKCDKNVMQVITMIFESFYYHLKECNDQSKLFKYKEAYYSLLHTDTFKKYVNVKNIL</sequence>
<gene>
    <name evidence="2" type="primary">LOC131806779</name>
</gene>
<evidence type="ECO:0000313" key="1">
    <source>
        <dbReference type="Proteomes" id="UP001652621"/>
    </source>
</evidence>